<reference evidence="1 2" key="1">
    <citation type="submission" date="2013-06" db="EMBL/GenBank/DDBJ databases">
        <title>Whole genome shotgun sequence of Bacillus selenatarsenatis SF-1.</title>
        <authorList>
            <person name="Kuroda M."/>
            <person name="Sei K."/>
            <person name="Yamashita M."/>
            <person name="Ike M."/>
        </authorList>
    </citation>
    <scope>NUCLEOTIDE SEQUENCE [LARGE SCALE GENOMIC DNA]</scope>
    <source>
        <strain evidence="1 2">SF-1</strain>
    </source>
</reference>
<name>A0A0A8X6W4_MESS1</name>
<accession>A0A0A8X6W4</accession>
<evidence type="ECO:0000313" key="2">
    <source>
        <dbReference type="Proteomes" id="UP000031014"/>
    </source>
</evidence>
<comment type="caution">
    <text evidence="1">The sequence shown here is derived from an EMBL/GenBank/DDBJ whole genome shotgun (WGS) entry which is preliminary data.</text>
</comment>
<dbReference type="AlphaFoldDB" id="A0A0A8X6W4"/>
<sequence length="50" mass="5565">MLLAGSKNEFYTSKALSVQGNFKKSLEAYKRGVQGNIRISTINAKRVFIS</sequence>
<protein>
    <submittedName>
        <fullName evidence="1">Uncharacterized protein</fullName>
    </submittedName>
</protein>
<dbReference type="EMBL" id="BASE01000071">
    <property type="protein sequence ID" value="GAM14999.1"/>
    <property type="molecule type" value="Genomic_DNA"/>
</dbReference>
<dbReference type="STRING" id="1321606.SAMD00020551_3155"/>
<dbReference type="Proteomes" id="UP000031014">
    <property type="component" value="Unassembled WGS sequence"/>
</dbReference>
<organism evidence="1 2">
    <name type="scientific">Mesobacillus selenatarsenatis (strain DSM 18680 / JCM 14380 / FERM P-15431 / SF-1)</name>
    <dbReference type="NCBI Taxonomy" id="1321606"/>
    <lineage>
        <taxon>Bacteria</taxon>
        <taxon>Bacillati</taxon>
        <taxon>Bacillota</taxon>
        <taxon>Bacilli</taxon>
        <taxon>Bacillales</taxon>
        <taxon>Bacillaceae</taxon>
        <taxon>Mesobacillus</taxon>
    </lineage>
</organism>
<evidence type="ECO:0000313" key="1">
    <source>
        <dbReference type="EMBL" id="GAM14999.1"/>
    </source>
</evidence>
<keyword evidence="2" id="KW-1185">Reference proteome</keyword>
<gene>
    <name evidence="1" type="ORF">SAMD00020551_3155</name>
</gene>
<proteinExistence type="predicted"/>